<accession>A0AAD1WG52</accession>
<evidence type="ECO:0000313" key="1">
    <source>
        <dbReference type="EMBL" id="CAH2307792.1"/>
    </source>
</evidence>
<dbReference type="InterPro" id="IPR053819">
    <property type="entry name" value="TEADIR3_omega_loop"/>
</dbReference>
<keyword evidence="2" id="KW-1185">Reference proteome</keyword>
<organism evidence="1 2">
    <name type="scientific">Pelobates cultripes</name>
    <name type="common">Western spadefoot toad</name>
    <dbReference type="NCBI Taxonomy" id="61616"/>
    <lineage>
        <taxon>Eukaryota</taxon>
        <taxon>Metazoa</taxon>
        <taxon>Chordata</taxon>
        <taxon>Craniata</taxon>
        <taxon>Vertebrata</taxon>
        <taxon>Euteleostomi</taxon>
        <taxon>Amphibia</taxon>
        <taxon>Batrachia</taxon>
        <taxon>Anura</taxon>
        <taxon>Pelobatoidea</taxon>
        <taxon>Pelobatidae</taxon>
        <taxon>Pelobates</taxon>
    </lineage>
</organism>
<dbReference type="Proteomes" id="UP001295444">
    <property type="component" value="Chromosome 07"/>
</dbReference>
<name>A0AAD1WG52_PELCU</name>
<evidence type="ECO:0000313" key="2">
    <source>
        <dbReference type="Proteomes" id="UP001295444"/>
    </source>
</evidence>
<dbReference type="Pfam" id="PF15238">
    <property type="entry name" value="TEADIR3"/>
    <property type="match status" value="1"/>
</dbReference>
<sequence>MATGVIRNLSEFKLPSTFQLPFLHSTLHHNIDFQDTSEEEDELLEEEEIEELAEDSPESFTESDDHHALPEEHDTEMTLQLLKFSELISSDIQRYFGQKTKEEDPDSCNIYEDYYMPRLSGQEMYYQDLVKMAQSRNHDKDDAFNPLTPPIELDHKILRTISSKEDPKKLGPLTELFDFGLRKYMRQKVAASKDCRAQRLDKKYAHIVPMHRRMLPTSFWREPSPAPMCILNTNTPDFSDLLENWTSDTSHELQNASRDIMGEFSR</sequence>
<reference evidence="1" key="1">
    <citation type="submission" date="2022-03" db="EMBL/GenBank/DDBJ databases">
        <authorList>
            <person name="Alioto T."/>
            <person name="Alioto T."/>
            <person name="Gomez Garrido J."/>
        </authorList>
    </citation>
    <scope>NUCLEOTIDE SEQUENCE</scope>
</reference>
<protein>
    <submittedName>
        <fullName evidence="1">Uncharacterized protein</fullName>
    </submittedName>
</protein>
<dbReference type="EMBL" id="OW240918">
    <property type="protein sequence ID" value="CAH2307792.1"/>
    <property type="molecule type" value="Genomic_DNA"/>
</dbReference>
<proteinExistence type="predicted"/>
<gene>
    <name evidence="1" type="ORF">PECUL_23A014753</name>
</gene>
<dbReference type="AlphaFoldDB" id="A0AAD1WG52"/>